<dbReference type="Pfam" id="PF02581">
    <property type="entry name" value="TMP-TENI"/>
    <property type="match status" value="1"/>
</dbReference>
<evidence type="ECO:0000259" key="15">
    <source>
        <dbReference type="Pfam" id="PF08543"/>
    </source>
</evidence>
<dbReference type="PANTHER" id="PTHR20858">
    <property type="entry name" value="PHOSPHOMETHYLPYRIMIDINE KINASE"/>
    <property type="match status" value="1"/>
</dbReference>
<dbReference type="CDD" id="cd01169">
    <property type="entry name" value="HMPP_kinase"/>
    <property type="match status" value="1"/>
</dbReference>
<sequence length="528" mass="56895">MTQAVSPFSSSFSFPDNTNQYWQGAPVVWAIGGSDCTGGAGIQADTKTIHNLGGLPNTIITAVTAQNAGGVKEINAVSDEVFRSQWSALEQAAMPSTIKVGMLANEAQVNTLITLLTELNQTCEEENWPRPIIVYDPVLAATSGDQLTESDLVPLIRDTLFPLVDVVTPNAKEVQKFAGTYMFSKDCMQRAAEAFIQLGCKKVVIKGGHIDLISGRSIDLAMSDDTRYWLNGAQIPTEHHHGTGCTFASAIAVFVAKGYHFRDAVTLAKGFITHGLIASSCLEGAYGPVLQTQLPTSLTVLPQTSNTWLTEWEDGPNLDTQPALSFPRINSDLFNLYPVVDSLEWLERLLKLGVTTIQYRDKTNSGEALEAAIQKAILLGKQYNAQLFINDYWQLAIKHQAYGVHLGQEDVQSADLNAIAHAKLRLGISTHGHFEFINALAIKPSYLAIGAVFPTKTKDMTGQIQGLSALKALCALQGQIPIVAIGGITLSNASQVLTCGAQAIAVVTAITEAKDPEHAVKQLSSLFE</sequence>
<dbReference type="GO" id="GO:0009228">
    <property type="term" value="P:thiamine biosynthetic process"/>
    <property type="evidence" value="ECO:0007669"/>
    <property type="project" value="UniProtKB-KW"/>
</dbReference>
<dbReference type="KEGG" id="psym:J1N51_12715"/>
<keyword evidence="9" id="KW-0511">Multifunctional enzyme</keyword>
<proteinExistence type="inferred from homology"/>
<keyword evidence="6" id="KW-0067">ATP-binding</keyword>
<dbReference type="GO" id="GO:0008972">
    <property type="term" value="F:phosphomethylpyrimidine kinase activity"/>
    <property type="evidence" value="ECO:0007669"/>
    <property type="project" value="InterPro"/>
</dbReference>
<accession>A0A975DAI6</accession>
<dbReference type="SUPFAM" id="SSF53613">
    <property type="entry name" value="Ribokinase-like"/>
    <property type="match status" value="1"/>
</dbReference>
<evidence type="ECO:0000256" key="1">
    <source>
        <dbReference type="ARBA" id="ARBA00005165"/>
    </source>
</evidence>
<evidence type="ECO:0000256" key="5">
    <source>
        <dbReference type="ARBA" id="ARBA00022777"/>
    </source>
</evidence>
<dbReference type="EMBL" id="CP072110">
    <property type="protein sequence ID" value="QTH63572.1"/>
    <property type="molecule type" value="Genomic_DNA"/>
</dbReference>
<dbReference type="AlphaFoldDB" id="A0A975DAI6"/>
<dbReference type="Pfam" id="PF08543">
    <property type="entry name" value="Phos_pyr_kin"/>
    <property type="match status" value="1"/>
</dbReference>
<dbReference type="InterPro" id="IPR029056">
    <property type="entry name" value="Ribokinase-like"/>
</dbReference>
<feature type="binding site" evidence="13">
    <location>
        <position position="391"/>
    </location>
    <ligand>
        <name>Mg(2+)</name>
        <dbReference type="ChEBI" id="CHEBI:18420"/>
    </ligand>
</feature>
<dbReference type="PANTHER" id="PTHR20858:SF17">
    <property type="entry name" value="HYDROXYMETHYLPYRIMIDINE_PHOSPHOMETHYLPYRIMIDINE KINASE THI20-RELATED"/>
    <property type="match status" value="1"/>
</dbReference>
<evidence type="ECO:0000256" key="6">
    <source>
        <dbReference type="ARBA" id="ARBA00022840"/>
    </source>
</evidence>
<dbReference type="SUPFAM" id="SSF51391">
    <property type="entry name" value="Thiamin phosphate synthase"/>
    <property type="match status" value="1"/>
</dbReference>
<comment type="similarity">
    <text evidence="13">Belongs to the thiamine-phosphate synthase family.</text>
</comment>
<dbReference type="InterPro" id="IPR013785">
    <property type="entry name" value="Aldolase_TIM"/>
</dbReference>
<feature type="binding site" evidence="13">
    <location>
        <position position="390"/>
    </location>
    <ligand>
        <name>4-amino-2-methyl-5-(diphosphooxymethyl)pyrimidine</name>
        <dbReference type="ChEBI" id="CHEBI:57841"/>
    </ligand>
</feature>
<evidence type="ECO:0000256" key="11">
    <source>
        <dbReference type="ARBA" id="ARBA00047851"/>
    </source>
</evidence>
<feature type="domain" description="Pyridoxamine kinase/Phosphomethylpyrimidine kinase" evidence="15">
    <location>
        <begin position="35"/>
        <end position="289"/>
    </location>
</feature>
<comment type="catalytic activity">
    <reaction evidence="11 13">
        <text>2-(2-carboxy-4-methylthiazol-5-yl)ethyl phosphate + 4-amino-2-methyl-5-(diphosphooxymethyl)pyrimidine + 2 H(+) = thiamine phosphate + CO2 + diphosphate</text>
        <dbReference type="Rhea" id="RHEA:47848"/>
        <dbReference type="ChEBI" id="CHEBI:15378"/>
        <dbReference type="ChEBI" id="CHEBI:16526"/>
        <dbReference type="ChEBI" id="CHEBI:33019"/>
        <dbReference type="ChEBI" id="CHEBI:37575"/>
        <dbReference type="ChEBI" id="CHEBI:57841"/>
        <dbReference type="ChEBI" id="CHEBI:62890"/>
        <dbReference type="EC" id="2.5.1.3"/>
    </reaction>
</comment>
<dbReference type="InterPro" id="IPR022998">
    <property type="entry name" value="ThiamineP_synth_TenI"/>
</dbReference>
<dbReference type="InterPro" id="IPR004399">
    <property type="entry name" value="HMP/HMP-P_kinase_dom"/>
</dbReference>
<dbReference type="Gene3D" id="3.20.20.70">
    <property type="entry name" value="Aldolase class I"/>
    <property type="match status" value="1"/>
</dbReference>
<protein>
    <recommendedName>
        <fullName evidence="13">Thiamine-phosphate synthase</fullName>
        <shortName evidence="13">TP synthase</shortName>
        <shortName evidence="13">TPS</shortName>
        <ecNumber evidence="13">2.5.1.3</ecNumber>
    </recommendedName>
    <alternativeName>
        <fullName evidence="13">Thiamine-phosphate pyrophosphorylase</fullName>
        <shortName evidence="13">TMP pyrophosphorylase</shortName>
        <shortName evidence="13">TMP-PPase</shortName>
    </alternativeName>
</protein>
<feature type="binding site" evidence="13">
    <location>
        <begin position="507"/>
        <end position="508"/>
    </location>
    <ligand>
        <name>2-[(2R,5Z)-2-carboxy-4-methylthiazol-5(2H)-ylidene]ethyl phosphate</name>
        <dbReference type="ChEBI" id="CHEBI:62899"/>
    </ligand>
</feature>
<dbReference type="InterPro" id="IPR013749">
    <property type="entry name" value="PM/HMP-P_kinase-1"/>
</dbReference>
<dbReference type="EC" id="2.5.1.3" evidence="13"/>
<comment type="catalytic activity">
    <reaction evidence="12 13">
        <text>2-[(2R,5Z)-2-carboxy-4-methylthiazol-5(2H)-ylidene]ethyl phosphate + 4-amino-2-methyl-5-(diphosphooxymethyl)pyrimidine + 2 H(+) = thiamine phosphate + CO2 + diphosphate</text>
        <dbReference type="Rhea" id="RHEA:47844"/>
        <dbReference type="ChEBI" id="CHEBI:15378"/>
        <dbReference type="ChEBI" id="CHEBI:16526"/>
        <dbReference type="ChEBI" id="CHEBI:33019"/>
        <dbReference type="ChEBI" id="CHEBI:37575"/>
        <dbReference type="ChEBI" id="CHEBI:57841"/>
        <dbReference type="ChEBI" id="CHEBI:62899"/>
        <dbReference type="EC" id="2.5.1.3"/>
    </reaction>
</comment>
<reference evidence="16" key="1">
    <citation type="submission" date="2021-03" db="EMBL/GenBank/DDBJ databases">
        <title>Description of Psychrosphaera ytuae sp. nov. isolated from deep sea sediment of South China Sea.</title>
        <authorList>
            <person name="Zhang J."/>
            <person name="Xu X.-D."/>
        </authorList>
    </citation>
    <scope>NUCLEOTIDE SEQUENCE</scope>
    <source>
        <strain evidence="16">MTZ26</strain>
    </source>
</reference>
<gene>
    <name evidence="13 16" type="primary">thiE</name>
    <name evidence="16" type="ORF">J1N51_12715</name>
</gene>
<dbReference type="GO" id="GO:0004789">
    <property type="term" value="F:thiamine-phosphate diphosphorylase activity"/>
    <property type="evidence" value="ECO:0007669"/>
    <property type="project" value="UniProtKB-UniRule"/>
</dbReference>
<feature type="domain" description="Thiamine phosphate synthase/TenI" evidence="14">
    <location>
        <begin position="341"/>
        <end position="510"/>
    </location>
</feature>
<dbReference type="GO" id="GO:0005524">
    <property type="term" value="F:ATP binding"/>
    <property type="evidence" value="ECO:0007669"/>
    <property type="project" value="UniProtKB-KW"/>
</dbReference>
<dbReference type="FunFam" id="3.20.20.70:FF:000064">
    <property type="entry name" value="Thiamine-phosphate synthase"/>
    <property type="match status" value="1"/>
</dbReference>
<feature type="binding site" evidence="13">
    <location>
        <position position="458"/>
    </location>
    <ligand>
        <name>4-amino-2-methyl-5-(diphosphooxymethyl)pyrimidine</name>
        <dbReference type="ChEBI" id="CHEBI:57841"/>
    </ligand>
</feature>
<evidence type="ECO:0000256" key="10">
    <source>
        <dbReference type="ARBA" id="ARBA00047334"/>
    </source>
</evidence>
<evidence type="ECO:0000256" key="12">
    <source>
        <dbReference type="ARBA" id="ARBA00047883"/>
    </source>
</evidence>
<dbReference type="HAMAP" id="MF_00097">
    <property type="entry name" value="TMP_synthase"/>
    <property type="match status" value="1"/>
</dbReference>
<dbReference type="NCBIfam" id="NF002904">
    <property type="entry name" value="PRK03512.1"/>
    <property type="match status" value="1"/>
</dbReference>
<feature type="binding site" evidence="13">
    <location>
        <position position="410"/>
    </location>
    <ligand>
        <name>Mg(2+)</name>
        <dbReference type="ChEBI" id="CHEBI:18420"/>
    </ligand>
</feature>
<dbReference type="NCBIfam" id="TIGR00693">
    <property type="entry name" value="thiE"/>
    <property type="match status" value="1"/>
</dbReference>
<evidence type="ECO:0000259" key="14">
    <source>
        <dbReference type="Pfam" id="PF02581"/>
    </source>
</evidence>
<feature type="binding site" evidence="13">
    <location>
        <position position="429"/>
    </location>
    <ligand>
        <name>4-amino-2-methyl-5-(diphosphooxymethyl)pyrimidine</name>
        <dbReference type="ChEBI" id="CHEBI:57841"/>
    </ligand>
</feature>
<dbReference type="RefSeq" id="WP_208831628.1">
    <property type="nucleotide sequence ID" value="NZ_CP072110.1"/>
</dbReference>
<keyword evidence="5" id="KW-0418">Kinase</keyword>
<dbReference type="CDD" id="cd00564">
    <property type="entry name" value="TMP_TenI"/>
    <property type="match status" value="1"/>
</dbReference>
<evidence type="ECO:0000256" key="7">
    <source>
        <dbReference type="ARBA" id="ARBA00022842"/>
    </source>
</evidence>
<comment type="cofactor">
    <cofactor evidence="13">
        <name>Mg(2+)</name>
        <dbReference type="ChEBI" id="CHEBI:18420"/>
    </cofactor>
    <text evidence="13">Binds 1 Mg(2+) ion per subunit.</text>
</comment>
<dbReference type="Gene3D" id="3.40.1190.20">
    <property type="match status" value="1"/>
</dbReference>
<evidence type="ECO:0000256" key="13">
    <source>
        <dbReference type="HAMAP-Rule" id="MF_00097"/>
    </source>
</evidence>
<evidence type="ECO:0000256" key="2">
    <source>
        <dbReference type="ARBA" id="ARBA00022679"/>
    </source>
</evidence>
<feature type="binding site" evidence="13">
    <location>
        <begin position="455"/>
        <end position="457"/>
    </location>
    <ligand>
        <name>2-[(2R,5Z)-2-carboxy-4-methylthiazol-5(2H)-ylidene]ethyl phosphate</name>
        <dbReference type="ChEBI" id="CHEBI:62899"/>
    </ligand>
</feature>
<organism evidence="16 17">
    <name type="scientific">Psychrosphaera ytuae</name>
    <dbReference type="NCBI Taxonomy" id="2820710"/>
    <lineage>
        <taxon>Bacteria</taxon>
        <taxon>Pseudomonadati</taxon>
        <taxon>Pseudomonadota</taxon>
        <taxon>Gammaproteobacteria</taxon>
        <taxon>Alteromonadales</taxon>
        <taxon>Pseudoalteromonadaceae</taxon>
        <taxon>Psychrosphaera</taxon>
    </lineage>
</organism>
<dbReference type="GO" id="GO:0005829">
    <property type="term" value="C:cytosol"/>
    <property type="evidence" value="ECO:0007669"/>
    <property type="project" value="TreeGrafter"/>
</dbReference>
<keyword evidence="8 13" id="KW-0784">Thiamine biosynthesis</keyword>
<comment type="function">
    <text evidence="13">Condenses 4-methyl-5-(beta-hydroxyethyl)thiazole monophosphate (THZ-P) and 2-methyl-4-amino-5-hydroxymethyl pyrimidine pyrophosphate (HMP-PP) to form thiamine monophosphate (TMP).</text>
</comment>
<comment type="pathway">
    <text evidence="1 13">Cofactor biosynthesis; thiamine diphosphate biosynthesis; thiamine phosphate from 4-amino-2-methyl-5-diphosphomethylpyrimidine and 4-methyl-5-(2-phosphoethyl)-thiazole: step 1/1.</text>
</comment>
<evidence type="ECO:0000313" key="16">
    <source>
        <dbReference type="EMBL" id="QTH63572.1"/>
    </source>
</evidence>
<keyword evidence="17" id="KW-1185">Reference proteome</keyword>
<dbReference type="GO" id="GO:0000287">
    <property type="term" value="F:magnesium ion binding"/>
    <property type="evidence" value="ECO:0007669"/>
    <property type="project" value="UniProtKB-UniRule"/>
</dbReference>
<keyword evidence="3 13" id="KW-0479">Metal-binding</keyword>
<dbReference type="NCBIfam" id="TIGR00097">
    <property type="entry name" value="HMP-P_kinase"/>
    <property type="match status" value="1"/>
</dbReference>
<keyword evidence="2 13" id="KW-0808">Transferase</keyword>
<evidence type="ECO:0000256" key="4">
    <source>
        <dbReference type="ARBA" id="ARBA00022741"/>
    </source>
</evidence>
<dbReference type="GO" id="GO:0009229">
    <property type="term" value="P:thiamine diphosphate biosynthetic process"/>
    <property type="evidence" value="ECO:0007669"/>
    <property type="project" value="UniProtKB-UniRule"/>
</dbReference>
<dbReference type="InterPro" id="IPR034291">
    <property type="entry name" value="TMP_synthase"/>
</dbReference>
<evidence type="ECO:0000256" key="9">
    <source>
        <dbReference type="ARBA" id="ARBA00023268"/>
    </source>
</evidence>
<name>A0A975DAI6_9GAMM</name>
<feature type="binding site" evidence="13">
    <location>
        <position position="487"/>
    </location>
    <ligand>
        <name>2-[(2R,5Z)-2-carboxy-4-methylthiazol-5(2H)-ylidene]ethyl phosphate</name>
        <dbReference type="ChEBI" id="CHEBI:62899"/>
    </ligand>
</feature>
<evidence type="ECO:0000256" key="8">
    <source>
        <dbReference type="ARBA" id="ARBA00022977"/>
    </source>
</evidence>
<dbReference type="GO" id="GO:0008902">
    <property type="term" value="F:hydroxymethylpyrimidine kinase activity"/>
    <property type="evidence" value="ECO:0007669"/>
    <property type="project" value="TreeGrafter"/>
</dbReference>
<evidence type="ECO:0000313" key="17">
    <source>
        <dbReference type="Proteomes" id="UP000682739"/>
    </source>
</evidence>
<evidence type="ECO:0000256" key="3">
    <source>
        <dbReference type="ARBA" id="ARBA00022723"/>
    </source>
</evidence>
<feature type="binding site" evidence="13">
    <location>
        <begin position="358"/>
        <end position="362"/>
    </location>
    <ligand>
        <name>4-amino-2-methyl-5-(diphosphooxymethyl)pyrimidine</name>
        <dbReference type="ChEBI" id="CHEBI:57841"/>
    </ligand>
</feature>
<keyword evidence="7 13" id="KW-0460">Magnesium</keyword>
<dbReference type="InterPro" id="IPR036206">
    <property type="entry name" value="ThiamineP_synth_sf"/>
</dbReference>
<keyword evidence="4" id="KW-0547">Nucleotide-binding</keyword>
<comment type="catalytic activity">
    <reaction evidence="10 13">
        <text>4-methyl-5-(2-phosphooxyethyl)-thiazole + 4-amino-2-methyl-5-(diphosphooxymethyl)pyrimidine + H(+) = thiamine phosphate + diphosphate</text>
        <dbReference type="Rhea" id="RHEA:22328"/>
        <dbReference type="ChEBI" id="CHEBI:15378"/>
        <dbReference type="ChEBI" id="CHEBI:33019"/>
        <dbReference type="ChEBI" id="CHEBI:37575"/>
        <dbReference type="ChEBI" id="CHEBI:57841"/>
        <dbReference type="ChEBI" id="CHEBI:58296"/>
        <dbReference type="EC" id="2.5.1.3"/>
    </reaction>
</comment>
<dbReference type="Proteomes" id="UP000682739">
    <property type="component" value="Chromosome"/>
</dbReference>